<feature type="signal peptide" evidence="1">
    <location>
        <begin position="1"/>
        <end position="20"/>
    </location>
</feature>
<proteinExistence type="predicted"/>
<keyword evidence="1" id="KW-0732">Signal</keyword>
<protein>
    <recommendedName>
        <fullName evidence="4">Secreted protein</fullName>
    </recommendedName>
</protein>
<gene>
    <name evidence="2" type="ORF">VN97_g782</name>
</gene>
<evidence type="ECO:0000313" key="3">
    <source>
        <dbReference type="Proteomes" id="UP001227192"/>
    </source>
</evidence>
<dbReference type="Proteomes" id="UP001227192">
    <property type="component" value="Unassembled WGS sequence"/>
</dbReference>
<sequence length="90" mass="10198">MAYIHNFFFVFNLFLLNTDGTSDTSNAEISLPRHDFCPALIGVQYKIDSDAFRSSYSVICSASLALRCIFKFNPIFHYNPSIAPSKPREP</sequence>
<accession>A0AAI9XCN2</accession>
<dbReference type="AlphaFoldDB" id="A0AAI9XCN2"/>
<evidence type="ECO:0000313" key="2">
    <source>
        <dbReference type="EMBL" id="KAJ9492446.1"/>
    </source>
</evidence>
<organism evidence="2 3">
    <name type="scientific">Penicillium thymicola</name>
    <dbReference type="NCBI Taxonomy" id="293382"/>
    <lineage>
        <taxon>Eukaryota</taxon>
        <taxon>Fungi</taxon>
        <taxon>Dikarya</taxon>
        <taxon>Ascomycota</taxon>
        <taxon>Pezizomycotina</taxon>
        <taxon>Eurotiomycetes</taxon>
        <taxon>Eurotiomycetidae</taxon>
        <taxon>Eurotiales</taxon>
        <taxon>Aspergillaceae</taxon>
        <taxon>Penicillium</taxon>
    </lineage>
</organism>
<dbReference type="EMBL" id="LACB01000011">
    <property type="protein sequence ID" value="KAJ9492446.1"/>
    <property type="molecule type" value="Genomic_DNA"/>
</dbReference>
<keyword evidence="3" id="KW-1185">Reference proteome</keyword>
<name>A0AAI9XCN2_PENTH</name>
<comment type="caution">
    <text evidence="2">The sequence shown here is derived from an EMBL/GenBank/DDBJ whole genome shotgun (WGS) entry which is preliminary data.</text>
</comment>
<evidence type="ECO:0008006" key="4">
    <source>
        <dbReference type="Google" id="ProtNLM"/>
    </source>
</evidence>
<reference evidence="2" key="1">
    <citation type="submission" date="2015-06" db="EMBL/GenBank/DDBJ databases">
        <authorList>
            <person name="Nguyen H."/>
        </authorList>
    </citation>
    <scope>NUCLEOTIDE SEQUENCE</scope>
    <source>
        <strain evidence="2">DAOM 180753</strain>
    </source>
</reference>
<feature type="chain" id="PRO_5042606458" description="Secreted protein" evidence="1">
    <location>
        <begin position="21"/>
        <end position="90"/>
    </location>
</feature>
<evidence type="ECO:0000256" key="1">
    <source>
        <dbReference type="SAM" id="SignalP"/>
    </source>
</evidence>
<reference evidence="2" key="2">
    <citation type="journal article" date="2016" name="Fungal Biol.">
        <title>Ochratoxin A production by Penicillium thymicola.</title>
        <authorList>
            <person name="Nguyen H.D.T."/>
            <person name="McMullin D.R."/>
            <person name="Ponomareva E."/>
            <person name="Riley R."/>
            <person name="Pomraning K.R."/>
            <person name="Baker S.E."/>
            <person name="Seifert K.A."/>
        </authorList>
    </citation>
    <scope>NUCLEOTIDE SEQUENCE</scope>
    <source>
        <strain evidence="2">DAOM 180753</strain>
    </source>
</reference>